<dbReference type="EMBL" id="ONZQ02000012">
    <property type="protein sequence ID" value="SPO05116.1"/>
    <property type="molecule type" value="Genomic_DNA"/>
</dbReference>
<accession>A0AAE8SXR8</accession>
<dbReference type="GO" id="GO:0051537">
    <property type="term" value="F:2 iron, 2 sulfur cluster binding"/>
    <property type="evidence" value="ECO:0007669"/>
    <property type="project" value="TreeGrafter"/>
</dbReference>
<dbReference type="SUPFAM" id="SSF89360">
    <property type="entry name" value="HesB-like domain"/>
    <property type="match status" value="1"/>
</dbReference>
<feature type="compositionally biased region" description="Basic residues" evidence="2">
    <location>
        <begin position="118"/>
        <end position="130"/>
    </location>
</feature>
<dbReference type="PANTHER" id="PTHR10072">
    <property type="entry name" value="IRON-SULFUR CLUSTER ASSEMBLY PROTEIN"/>
    <property type="match status" value="1"/>
</dbReference>
<evidence type="ECO:0000256" key="3">
    <source>
        <dbReference type="SAM" id="Phobius"/>
    </source>
</evidence>
<dbReference type="NCBIfam" id="TIGR00049">
    <property type="entry name" value="iron-sulfur cluster assembly accessory protein"/>
    <property type="match status" value="1"/>
</dbReference>
<dbReference type="Gene3D" id="2.60.300.12">
    <property type="entry name" value="HesB-like domain"/>
    <property type="match status" value="1"/>
</dbReference>
<dbReference type="InterPro" id="IPR035903">
    <property type="entry name" value="HesB-like_dom_sf"/>
</dbReference>
<dbReference type="Pfam" id="PF01521">
    <property type="entry name" value="Fe-S_biosyn"/>
    <property type="match status" value="1"/>
</dbReference>
<feature type="transmembrane region" description="Helical" evidence="3">
    <location>
        <begin position="224"/>
        <end position="245"/>
    </location>
</feature>
<dbReference type="PANTHER" id="PTHR10072:SF41">
    <property type="entry name" value="IRON-SULFUR CLUSTER ASSEMBLY 1 HOMOLOG, MITOCHONDRIAL"/>
    <property type="match status" value="1"/>
</dbReference>
<organism evidence="5 6">
    <name type="scientific">Cephalotrichum gorgonifer</name>
    <dbReference type="NCBI Taxonomy" id="2041049"/>
    <lineage>
        <taxon>Eukaryota</taxon>
        <taxon>Fungi</taxon>
        <taxon>Dikarya</taxon>
        <taxon>Ascomycota</taxon>
        <taxon>Pezizomycotina</taxon>
        <taxon>Sordariomycetes</taxon>
        <taxon>Hypocreomycetidae</taxon>
        <taxon>Microascales</taxon>
        <taxon>Microascaceae</taxon>
        <taxon>Cephalotrichum</taxon>
    </lineage>
</organism>
<keyword evidence="3" id="KW-1133">Transmembrane helix</keyword>
<evidence type="ECO:0000313" key="6">
    <source>
        <dbReference type="Proteomes" id="UP001187682"/>
    </source>
</evidence>
<feature type="domain" description="Core" evidence="4">
    <location>
        <begin position="133"/>
        <end position="225"/>
    </location>
</feature>
<dbReference type="Proteomes" id="UP001187682">
    <property type="component" value="Unassembled WGS sequence"/>
</dbReference>
<sequence length="251" mass="27551">MLARQSMRATSRLLGVAPKATRRYVAELRPTISPAFSTAAEAFDVSTAAREPKPAPRAYPLPRRAPSPPKPVEEQQSESAVAAAPPQQQQQPQKNQHIAPEPPAADSSQATTTNVEKPKRRPLRPLRPRKAAMKLSEAAVAELRRLLDLPEPKLIKVGVKQKGCSGLTYDLEYVDAPGKMDEVVEQDGVKIVIDSRALMSVIGSEMHWEEDLLSRKFVFRNPNISKLSLLVLGLCPSPFLILYTVTLPGIP</sequence>
<feature type="compositionally biased region" description="Pro residues" evidence="2">
    <location>
        <begin position="55"/>
        <end position="70"/>
    </location>
</feature>
<gene>
    <name evidence="5" type="ORF">DNG_07801</name>
</gene>
<dbReference type="InterPro" id="IPR050322">
    <property type="entry name" value="Fe-S_cluster_asmbl/transfer"/>
</dbReference>
<dbReference type="GO" id="GO:0005739">
    <property type="term" value="C:mitochondrion"/>
    <property type="evidence" value="ECO:0007669"/>
    <property type="project" value="TreeGrafter"/>
</dbReference>
<reference evidence="5" key="1">
    <citation type="submission" date="2018-03" db="EMBL/GenBank/DDBJ databases">
        <authorList>
            <person name="Guldener U."/>
        </authorList>
    </citation>
    <scope>NUCLEOTIDE SEQUENCE</scope>
</reference>
<evidence type="ECO:0000256" key="1">
    <source>
        <dbReference type="ARBA" id="ARBA00006718"/>
    </source>
</evidence>
<feature type="compositionally biased region" description="Polar residues" evidence="2">
    <location>
        <begin position="106"/>
        <end position="115"/>
    </location>
</feature>
<name>A0AAE8SXR8_9PEZI</name>
<keyword evidence="3" id="KW-0472">Membrane</keyword>
<dbReference type="InterPro" id="IPR016092">
    <property type="entry name" value="ATAP"/>
</dbReference>
<evidence type="ECO:0000259" key="4">
    <source>
        <dbReference type="Pfam" id="PF01521"/>
    </source>
</evidence>
<comment type="similarity">
    <text evidence="1">Belongs to the HesB/IscA family.</text>
</comment>
<protein>
    <submittedName>
        <fullName evidence="5">Related to iron sulfur assembly protein 1</fullName>
    </submittedName>
</protein>
<dbReference type="InterPro" id="IPR000361">
    <property type="entry name" value="ATAP_core_dom"/>
</dbReference>
<keyword evidence="3" id="KW-0812">Transmembrane</keyword>
<dbReference type="GO" id="GO:0016226">
    <property type="term" value="P:iron-sulfur cluster assembly"/>
    <property type="evidence" value="ECO:0007669"/>
    <property type="project" value="InterPro"/>
</dbReference>
<evidence type="ECO:0000313" key="5">
    <source>
        <dbReference type="EMBL" id="SPO05116.1"/>
    </source>
</evidence>
<feature type="region of interest" description="Disordered" evidence="2">
    <location>
        <begin position="45"/>
        <end position="130"/>
    </location>
</feature>
<keyword evidence="6" id="KW-1185">Reference proteome</keyword>
<feature type="compositionally biased region" description="Low complexity" evidence="2">
    <location>
        <begin position="77"/>
        <end position="93"/>
    </location>
</feature>
<comment type="caution">
    <text evidence="5">The sequence shown here is derived from an EMBL/GenBank/DDBJ whole genome shotgun (WGS) entry which is preliminary data.</text>
</comment>
<proteinExistence type="inferred from homology"/>
<dbReference type="AlphaFoldDB" id="A0AAE8SXR8"/>
<evidence type="ECO:0000256" key="2">
    <source>
        <dbReference type="SAM" id="MobiDB-lite"/>
    </source>
</evidence>